<dbReference type="CDD" id="cd03023">
    <property type="entry name" value="DsbA_Com1_like"/>
    <property type="match status" value="1"/>
</dbReference>
<organism evidence="7 8">
    <name type="scientific">Paracoccus albicereus</name>
    <dbReference type="NCBI Taxonomy" id="2922394"/>
    <lineage>
        <taxon>Bacteria</taxon>
        <taxon>Pseudomonadati</taxon>
        <taxon>Pseudomonadota</taxon>
        <taxon>Alphaproteobacteria</taxon>
        <taxon>Rhodobacterales</taxon>
        <taxon>Paracoccaceae</taxon>
        <taxon>Paracoccus</taxon>
    </lineage>
</organism>
<reference evidence="7 8" key="1">
    <citation type="submission" date="2022-03" db="EMBL/GenBank/DDBJ databases">
        <authorList>
            <person name="He Y."/>
        </authorList>
    </citation>
    <scope>NUCLEOTIDE SEQUENCE [LARGE SCALE GENOMIC DNA]</scope>
    <source>
        <strain evidence="7 8">TK19116</strain>
    </source>
</reference>
<evidence type="ECO:0000256" key="3">
    <source>
        <dbReference type="ARBA" id="ARBA00023157"/>
    </source>
</evidence>
<accession>A0ABT1MUF7</accession>
<name>A0ABT1MUF7_9RHOB</name>
<dbReference type="InterPro" id="IPR036249">
    <property type="entry name" value="Thioredoxin-like_sf"/>
</dbReference>
<dbReference type="Gene3D" id="3.40.30.10">
    <property type="entry name" value="Glutaredoxin"/>
    <property type="match status" value="1"/>
</dbReference>
<feature type="signal peptide" evidence="5">
    <location>
        <begin position="1"/>
        <end position="19"/>
    </location>
</feature>
<dbReference type="PROSITE" id="PS51352">
    <property type="entry name" value="THIOREDOXIN_2"/>
    <property type="match status" value="1"/>
</dbReference>
<dbReference type="Pfam" id="PF01323">
    <property type="entry name" value="DSBA"/>
    <property type="match status" value="1"/>
</dbReference>
<dbReference type="EMBL" id="JAKZEU010000007">
    <property type="protein sequence ID" value="MCQ0971970.1"/>
    <property type="molecule type" value="Genomic_DNA"/>
</dbReference>
<keyword evidence="8" id="KW-1185">Reference proteome</keyword>
<keyword evidence="4" id="KW-0676">Redox-active center</keyword>
<keyword evidence="3" id="KW-1015">Disulfide bond</keyword>
<dbReference type="PANTHER" id="PTHR13887:SF14">
    <property type="entry name" value="DISULFIDE BOND FORMATION PROTEIN D"/>
    <property type="match status" value="1"/>
</dbReference>
<proteinExistence type="predicted"/>
<dbReference type="InterPro" id="IPR013766">
    <property type="entry name" value="Thioredoxin_domain"/>
</dbReference>
<evidence type="ECO:0000256" key="5">
    <source>
        <dbReference type="SAM" id="SignalP"/>
    </source>
</evidence>
<evidence type="ECO:0000256" key="1">
    <source>
        <dbReference type="ARBA" id="ARBA00022729"/>
    </source>
</evidence>
<evidence type="ECO:0000313" key="8">
    <source>
        <dbReference type="Proteomes" id="UP001203945"/>
    </source>
</evidence>
<evidence type="ECO:0000256" key="2">
    <source>
        <dbReference type="ARBA" id="ARBA00023002"/>
    </source>
</evidence>
<protein>
    <submittedName>
        <fullName evidence="7">DsbA family protein</fullName>
    </submittedName>
</protein>
<dbReference type="Proteomes" id="UP001203945">
    <property type="component" value="Unassembled WGS sequence"/>
</dbReference>
<dbReference type="SUPFAM" id="SSF52833">
    <property type="entry name" value="Thioredoxin-like"/>
    <property type="match status" value="1"/>
</dbReference>
<evidence type="ECO:0000259" key="6">
    <source>
        <dbReference type="PROSITE" id="PS51352"/>
    </source>
</evidence>
<feature type="chain" id="PRO_5045956419" evidence="5">
    <location>
        <begin position="20"/>
        <end position="205"/>
    </location>
</feature>
<comment type="caution">
    <text evidence="7">The sequence shown here is derived from an EMBL/GenBank/DDBJ whole genome shotgun (WGS) entry which is preliminary data.</text>
</comment>
<evidence type="ECO:0000256" key="4">
    <source>
        <dbReference type="ARBA" id="ARBA00023284"/>
    </source>
</evidence>
<evidence type="ECO:0000313" key="7">
    <source>
        <dbReference type="EMBL" id="MCQ0971970.1"/>
    </source>
</evidence>
<sequence>MMFQRRMILTLALTAPAMAIAPRLSWAGHSLPPEFRRQLEHDANAPIFGNPDGDATLIEFFDYNCQFCRAMMPVVDAVLGADPGLRMVMREWPVFGEGSVFAARAALASRKQGRYADFHRALMSQKPRAERASVLRVARSMGLDTQQLQRDMGGPEIAQHIQQSNALAEAMGLVGTPTFIAGSDSRFGAISSTELAELVAASRGN</sequence>
<feature type="domain" description="Thioredoxin" evidence="6">
    <location>
        <begin position="9"/>
        <end position="204"/>
    </location>
</feature>
<keyword evidence="1 5" id="KW-0732">Signal</keyword>
<gene>
    <name evidence="7" type="ORF">MLD63_16220</name>
</gene>
<dbReference type="InterPro" id="IPR001853">
    <property type="entry name" value="DSBA-like_thioredoxin_dom"/>
</dbReference>
<keyword evidence="2" id="KW-0560">Oxidoreductase</keyword>
<dbReference type="PANTHER" id="PTHR13887">
    <property type="entry name" value="GLUTATHIONE S-TRANSFERASE KAPPA"/>
    <property type="match status" value="1"/>
</dbReference>